<evidence type="ECO:0000313" key="2">
    <source>
        <dbReference type="EMBL" id="KAK7197435.1"/>
    </source>
</evidence>
<gene>
    <name evidence="2" type="ORF">NESM_000692100</name>
</gene>
<dbReference type="AlphaFoldDB" id="A0AAW0EWH6"/>
<protein>
    <submittedName>
        <fullName evidence="2">Uncharacterized protein</fullName>
    </submittedName>
</protein>
<reference evidence="2 3" key="1">
    <citation type="journal article" date="2021" name="MBio">
        <title>A New Model Trypanosomatid, Novymonas esmeraldas: Genomic Perception of Its 'Candidatus Pandoraea novymonadis' Endosymbiont.</title>
        <authorList>
            <person name="Zakharova A."/>
            <person name="Saura A."/>
            <person name="Butenko A."/>
            <person name="Podesvova L."/>
            <person name="Warmusova S."/>
            <person name="Kostygov A.Y."/>
            <person name="Nenarokova A."/>
            <person name="Lukes J."/>
            <person name="Opperdoes F.R."/>
            <person name="Yurchenko V."/>
        </authorList>
    </citation>
    <scope>NUCLEOTIDE SEQUENCE [LARGE SCALE GENOMIC DNA]</scope>
    <source>
        <strain evidence="2 3">E262AT.01</strain>
    </source>
</reference>
<organism evidence="2 3">
    <name type="scientific">Novymonas esmeraldas</name>
    <dbReference type="NCBI Taxonomy" id="1808958"/>
    <lineage>
        <taxon>Eukaryota</taxon>
        <taxon>Discoba</taxon>
        <taxon>Euglenozoa</taxon>
        <taxon>Kinetoplastea</taxon>
        <taxon>Metakinetoplastina</taxon>
        <taxon>Trypanosomatida</taxon>
        <taxon>Trypanosomatidae</taxon>
        <taxon>Novymonas</taxon>
    </lineage>
</organism>
<dbReference type="EMBL" id="JAECZO010000106">
    <property type="protein sequence ID" value="KAK7197435.1"/>
    <property type="molecule type" value="Genomic_DNA"/>
</dbReference>
<proteinExistence type="predicted"/>
<feature type="compositionally biased region" description="Low complexity" evidence="1">
    <location>
        <begin position="994"/>
        <end position="1011"/>
    </location>
</feature>
<accession>A0AAW0EWH6</accession>
<name>A0AAW0EWH6_9TRYP</name>
<evidence type="ECO:0000313" key="3">
    <source>
        <dbReference type="Proteomes" id="UP001430356"/>
    </source>
</evidence>
<feature type="region of interest" description="Disordered" evidence="1">
    <location>
        <begin position="989"/>
        <end position="1011"/>
    </location>
</feature>
<dbReference type="Proteomes" id="UP001430356">
    <property type="component" value="Unassembled WGS sequence"/>
</dbReference>
<comment type="caution">
    <text evidence="2">The sequence shown here is derived from an EMBL/GenBank/DDBJ whole genome shotgun (WGS) entry which is preliminary data.</text>
</comment>
<evidence type="ECO:0000256" key="1">
    <source>
        <dbReference type="SAM" id="MobiDB-lite"/>
    </source>
</evidence>
<keyword evidence="3" id="KW-1185">Reference proteome</keyword>
<sequence>MPRPSWPAHTASLDNVVRSAVSTPAAGSSSSSPATAAPSASVLLSASSTLDTVSAAAIVSRLAAHDASLASLALTPTVQAMQVLCRSFVEAYETPEALARDTARWCGEAARLHTAHTAGVPPPRTAADVSASTRPGWGELLRHVKEVVESTHHITATRRTEDAVVPALSLSPMRGADASGDVNVLRLGGGDAQNAAWESLELLDGSAHGSGVAVGMQREEHCLRLIDDMMECAVPHDGPLESEARVRDVEQLEGVRYLLQRRPELVAQHERLAELQRAVVDRACVHRESGWSEAALALFHAMPPRAQLDLVHTVVSAVAGLGRARAAPTQQLATLVHRLLVELPHGWLPLLDSEVTDLFVRVLSDVAVPLGPLLSEVDPHAVWLVHWYARPSVALSVDTLLHTHRRVLDDLAAQLPSPHATCTLLFLLPQLCERGEGESHDAAARQSWQQLFCVLHGYLCADVWPSAGVYEIGAHALCRCAAALRPAEAERCLDGTAAVILRWSAAAPASHALDAQFIFALRLVTALLTAGAGDDAAAALWGPRVWEVVDGALYAQSRALLRARRDRQPSSPMLFRGSSVAVADVVRECWAQLLLLHASRLPRTLAAAVKEAWGGDVTAAVGTGVFGWCTLVRVSTTLAGWAALQPYVHAVSRDASHASARWAGLLHAIVEVSGGALDQVAEEWAAHAASARRPRRRSSRALGRYPLSITPAGAALLLRWSTCAVARDGLAQAARDASLALLRGSPHASARRTRWPLLWPVEGCPHTGPSDLSVGEDTFGVACAARAGACYQSIHVLLTSLALPGSSSSSSSSACGSSTGGESAAAYEMLEEAWAQVAALWLDPAQLTAGTASTTTAASDAPTNRPPFGDDSLLMLVSIMAVCVLVQPAAEYRAWFDPAAAPSRIRELRRLCEERRGVDPVYFMVRFVTSGKGRKRLPAILLDGFAAELTVDAVCDVASFSEGEDHPAGDLAATASAAAAAEEEEERRLRATLRRLPSSPSAPTSSSPRPDTASAAAVARCLLVNRAALRVAWTDIEVCLSRRSAGEWASFANAEARTLAVCAALEQQHAACTALLASAHVDMVFLVSLCLRGWLCLPMTHCTPARRKLYWTAVQWFSEHGVAAFDALVARSLAAHVERAVRESAVFVKEAIVFPVSRSLPLPSALFALILVRPFALAV</sequence>